<sequence>MQRCVAAAIVLRSEWPAALLDVDTILSLAPLIAPDLDRVTASKDAEEAADDLHSMLLLLLDQLYAIFQSMLRV</sequence>
<gene>
    <name evidence="1" type="ORF">PM001_LOCUS1821</name>
</gene>
<dbReference type="Proteomes" id="UP001162060">
    <property type="component" value="Unassembled WGS sequence"/>
</dbReference>
<accession>A0AAV1T2F2</accession>
<proteinExistence type="predicted"/>
<organism evidence="1 2">
    <name type="scientific">Peronospora matthiolae</name>
    <dbReference type="NCBI Taxonomy" id="2874970"/>
    <lineage>
        <taxon>Eukaryota</taxon>
        <taxon>Sar</taxon>
        <taxon>Stramenopiles</taxon>
        <taxon>Oomycota</taxon>
        <taxon>Peronosporomycetes</taxon>
        <taxon>Peronosporales</taxon>
        <taxon>Peronosporaceae</taxon>
        <taxon>Peronospora</taxon>
    </lineage>
</organism>
<protein>
    <submittedName>
        <fullName evidence="1">Uncharacterized protein</fullName>
    </submittedName>
</protein>
<dbReference type="EMBL" id="CAKLBY020000016">
    <property type="protein sequence ID" value="CAK7899185.1"/>
    <property type="molecule type" value="Genomic_DNA"/>
</dbReference>
<comment type="caution">
    <text evidence="1">The sequence shown here is derived from an EMBL/GenBank/DDBJ whole genome shotgun (WGS) entry which is preliminary data.</text>
</comment>
<evidence type="ECO:0000313" key="1">
    <source>
        <dbReference type="EMBL" id="CAK7899185.1"/>
    </source>
</evidence>
<evidence type="ECO:0000313" key="2">
    <source>
        <dbReference type="Proteomes" id="UP001162060"/>
    </source>
</evidence>
<reference evidence="1" key="1">
    <citation type="submission" date="2024-01" db="EMBL/GenBank/DDBJ databases">
        <authorList>
            <person name="Webb A."/>
        </authorList>
    </citation>
    <scope>NUCLEOTIDE SEQUENCE</scope>
    <source>
        <strain evidence="1">Pm1</strain>
    </source>
</reference>
<name>A0AAV1T2F2_9STRA</name>
<dbReference type="AlphaFoldDB" id="A0AAV1T2F2"/>